<protein>
    <recommendedName>
        <fullName evidence="4">DUF4149 domain-containing protein</fullName>
    </recommendedName>
</protein>
<evidence type="ECO:0000313" key="2">
    <source>
        <dbReference type="EMBL" id="NLR63441.1"/>
    </source>
</evidence>
<dbReference type="EMBL" id="JABAIA010000001">
    <property type="protein sequence ID" value="NLR63441.1"/>
    <property type="molecule type" value="Genomic_DNA"/>
</dbReference>
<keyword evidence="1" id="KW-1133">Transmembrane helix</keyword>
<accession>A0A847RVS0</accession>
<keyword evidence="1" id="KW-0812">Transmembrane</keyword>
<evidence type="ECO:0008006" key="4">
    <source>
        <dbReference type="Google" id="ProtNLM"/>
    </source>
</evidence>
<dbReference type="AlphaFoldDB" id="A0A847RVS0"/>
<feature type="transmembrane region" description="Helical" evidence="1">
    <location>
        <begin position="120"/>
        <end position="140"/>
    </location>
</feature>
<name>A0A847RVS0_9BACT</name>
<feature type="transmembrane region" description="Helical" evidence="1">
    <location>
        <begin position="67"/>
        <end position="91"/>
    </location>
</feature>
<organism evidence="2 3">
    <name type="scientific">Chitinophaga varians</name>
    <dbReference type="NCBI Taxonomy" id="2202339"/>
    <lineage>
        <taxon>Bacteria</taxon>
        <taxon>Pseudomonadati</taxon>
        <taxon>Bacteroidota</taxon>
        <taxon>Chitinophagia</taxon>
        <taxon>Chitinophagales</taxon>
        <taxon>Chitinophagaceae</taxon>
        <taxon>Chitinophaga</taxon>
    </lineage>
</organism>
<keyword evidence="3" id="KW-1185">Reference proteome</keyword>
<feature type="transmembrane region" description="Helical" evidence="1">
    <location>
        <begin position="37"/>
        <end position="60"/>
    </location>
</feature>
<dbReference type="Proteomes" id="UP000570474">
    <property type="component" value="Unassembled WGS sequence"/>
</dbReference>
<gene>
    <name evidence="2" type="ORF">HGH92_03900</name>
</gene>
<proteinExistence type="predicted"/>
<evidence type="ECO:0000256" key="1">
    <source>
        <dbReference type="SAM" id="Phobius"/>
    </source>
</evidence>
<keyword evidence="1" id="KW-0472">Membrane</keyword>
<dbReference type="RefSeq" id="WP_168869439.1">
    <property type="nucleotide sequence ID" value="NZ_JABAIA010000001.1"/>
</dbReference>
<sequence>MIYGITLILLSIIAVPSLLLSKKPNAKELLEKVEPYQGWIGIIFCFWGIWGLVSAILNIGWLTSAPIWWLTLAAGSLVEASLGFLLGFPLINKFFLSNNEKAREKAAHIRTKVAPKQGKLGILGIIVGAWMIIASFLFTIA</sequence>
<reference evidence="2 3" key="1">
    <citation type="submission" date="2020-04" db="EMBL/GenBank/DDBJ databases">
        <authorList>
            <person name="Yin C."/>
        </authorList>
    </citation>
    <scope>NUCLEOTIDE SEQUENCE [LARGE SCALE GENOMIC DNA]</scope>
    <source>
        <strain evidence="2 3">Ae27</strain>
    </source>
</reference>
<evidence type="ECO:0000313" key="3">
    <source>
        <dbReference type="Proteomes" id="UP000570474"/>
    </source>
</evidence>
<comment type="caution">
    <text evidence="2">The sequence shown here is derived from an EMBL/GenBank/DDBJ whole genome shotgun (WGS) entry which is preliminary data.</text>
</comment>